<dbReference type="Pfam" id="PF01943">
    <property type="entry name" value="Polysacc_synt"/>
    <property type="match status" value="1"/>
</dbReference>
<dbReference type="RefSeq" id="WP_183972088.1">
    <property type="nucleotide sequence ID" value="NZ_JACIBY010000002.1"/>
</dbReference>
<evidence type="ECO:0000256" key="1">
    <source>
        <dbReference type="ARBA" id="ARBA00004651"/>
    </source>
</evidence>
<feature type="transmembrane region" description="Helical" evidence="6">
    <location>
        <begin position="263"/>
        <end position="285"/>
    </location>
</feature>
<dbReference type="PANTHER" id="PTHR30250:SF11">
    <property type="entry name" value="O-ANTIGEN TRANSPORTER-RELATED"/>
    <property type="match status" value="1"/>
</dbReference>
<feature type="transmembrane region" description="Helical" evidence="6">
    <location>
        <begin position="367"/>
        <end position="384"/>
    </location>
</feature>
<keyword evidence="8" id="KW-1185">Reference proteome</keyword>
<sequence>MAQIKKQTFQSTIYSYLSAAVGLVTQGYVIPNFFATDQNGLISLFLSLMLLLPLFANLGFNGAGTRYFPYFRDAKTNDHGYVFLALLFSFIGFIIVVVALWFFKEGLIEEYQKKSILLVKYYPYLLPIVAFMLIFNVFDVYSRLHYDSVTGTFLSQFVLRFNNLVVALLYAFRWINFDQFMMIWCAGISLPMVLIVLKTIREGRFSLRPDFGFLKQSHLLVPILKFCALSIIASLSSQIVLYIDKIMITDMIDLNAVGVYSTASFFGTVIAMPMIAMQLIAGTIVAEAWKNNDHENIAKIYQKSCLVQLFVGLWVFLGICVNLDNIFEFLPPAYEAGRWVIVWIGLSKVLDMATGINGTILNTSKYYYLDTIFFIVLIFCTVLLNHQLIPTFGIEGAAIGAVVSVFIYNLCRYGLLWYLFGFQPFNSKNAIVIGMGIASFGLVSLLPSLTGSPIAILGDMAYRSVTITLLFVGGFYVSGYSPEFNQQCKTIYQKIWGIIK</sequence>
<comment type="caution">
    <text evidence="7">The sequence shown here is derived from an EMBL/GenBank/DDBJ whole genome shotgun (WGS) entry which is preliminary data.</text>
</comment>
<evidence type="ECO:0000256" key="5">
    <source>
        <dbReference type="ARBA" id="ARBA00023136"/>
    </source>
</evidence>
<feature type="transmembrane region" description="Helical" evidence="6">
    <location>
        <begin position="339"/>
        <end position="360"/>
    </location>
</feature>
<organism evidence="7 8">
    <name type="scientific">Runella defluvii</name>
    <dbReference type="NCBI Taxonomy" id="370973"/>
    <lineage>
        <taxon>Bacteria</taxon>
        <taxon>Pseudomonadati</taxon>
        <taxon>Bacteroidota</taxon>
        <taxon>Cytophagia</taxon>
        <taxon>Cytophagales</taxon>
        <taxon>Spirosomataceae</taxon>
        <taxon>Runella</taxon>
    </lineage>
</organism>
<keyword evidence="4 6" id="KW-1133">Transmembrane helix</keyword>
<dbReference type="GO" id="GO:0005886">
    <property type="term" value="C:plasma membrane"/>
    <property type="evidence" value="ECO:0007669"/>
    <property type="project" value="UniProtKB-SubCell"/>
</dbReference>
<feature type="transmembrane region" description="Helical" evidence="6">
    <location>
        <begin position="122"/>
        <end position="141"/>
    </location>
</feature>
<feature type="transmembrane region" description="Helical" evidence="6">
    <location>
        <begin position="81"/>
        <end position="102"/>
    </location>
</feature>
<evidence type="ECO:0000256" key="2">
    <source>
        <dbReference type="ARBA" id="ARBA00022475"/>
    </source>
</evidence>
<feature type="transmembrane region" description="Helical" evidence="6">
    <location>
        <begin position="12"/>
        <end position="34"/>
    </location>
</feature>
<evidence type="ECO:0000313" key="7">
    <source>
        <dbReference type="EMBL" id="MBB3837363.1"/>
    </source>
</evidence>
<feature type="transmembrane region" description="Helical" evidence="6">
    <location>
        <begin position="396"/>
        <end position="418"/>
    </location>
</feature>
<feature type="transmembrane region" description="Helical" evidence="6">
    <location>
        <begin position="461"/>
        <end position="479"/>
    </location>
</feature>
<feature type="transmembrane region" description="Helical" evidence="6">
    <location>
        <begin position="430"/>
        <end position="449"/>
    </location>
</feature>
<protein>
    <submittedName>
        <fullName evidence="7">O-antigen/teichoic acid export membrane protein</fullName>
    </submittedName>
</protein>
<dbReference type="InterPro" id="IPR002797">
    <property type="entry name" value="Polysacc_synth"/>
</dbReference>
<evidence type="ECO:0000313" key="8">
    <source>
        <dbReference type="Proteomes" id="UP000541352"/>
    </source>
</evidence>
<evidence type="ECO:0000256" key="4">
    <source>
        <dbReference type="ARBA" id="ARBA00022989"/>
    </source>
</evidence>
<evidence type="ECO:0000256" key="3">
    <source>
        <dbReference type="ARBA" id="ARBA00022692"/>
    </source>
</evidence>
<keyword evidence="2" id="KW-1003">Cell membrane</keyword>
<reference evidence="7 8" key="1">
    <citation type="submission" date="2020-08" db="EMBL/GenBank/DDBJ databases">
        <title>Genomic Encyclopedia of Type Strains, Phase IV (KMG-IV): sequencing the most valuable type-strain genomes for metagenomic binning, comparative biology and taxonomic classification.</title>
        <authorList>
            <person name="Goeker M."/>
        </authorList>
    </citation>
    <scope>NUCLEOTIDE SEQUENCE [LARGE SCALE GENOMIC DNA]</scope>
    <source>
        <strain evidence="7 8">DSM 17976</strain>
    </source>
</reference>
<proteinExistence type="predicted"/>
<dbReference type="Proteomes" id="UP000541352">
    <property type="component" value="Unassembled WGS sequence"/>
</dbReference>
<feature type="transmembrane region" description="Helical" evidence="6">
    <location>
        <begin position="181"/>
        <end position="200"/>
    </location>
</feature>
<keyword evidence="3 6" id="KW-0812">Transmembrane</keyword>
<dbReference type="AlphaFoldDB" id="A0A7W5ZHF9"/>
<comment type="subcellular location">
    <subcellularLocation>
        <location evidence="1">Cell membrane</location>
        <topology evidence="1">Multi-pass membrane protein</topology>
    </subcellularLocation>
</comment>
<gene>
    <name evidence="7" type="ORF">FHS57_001357</name>
</gene>
<feature type="transmembrane region" description="Helical" evidence="6">
    <location>
        <begin position="306"/>
        <end position="327"/>
    </location>
</feature>
<accession>A0A7W5ZHF9</accession>
<evidence type="ECO:0000256" key="6">
    <source>
        <dbReference type="SAM" id="Phobius"/>
    </source>
</evidence>
<feature type="transmembrane region" description="Helical" evidence="6">
    <location>
        <begin position="153"/>
        <end position="175"/>
    </location>
</feature>
<dbReference type="EMBL" id="JACIBY010000002">
    <property type="protein sequence ID" value="MBB3837363.1"/>
    <property type="molecule type" value="Genomic_DNA"/>
</dbReference>
<dbReference type="PANTHER" id="PTHR30250">
    <property type="entry name" value="PST FAMILY PREDICTED COLANIC ACID TRANSPORTER"/>
    <property type="match status" value="1"/>
</dbReference>
<feature type="transmembrane region" description="Helical" evidence="6">
    <location>
        <begin position="40"/>
        <end position="60"/>
    </location>
</feature>
<dbReference type="InterPro" id="IPR050833">
    <property type="entry name" value="Poly_Biosynth_Transport"/>
</dbReference>
<name>A0A7W5ZHF9_9BACT</name>
<keyword evidence="5 6" id="KW-0472">Membrane</keyword>
<feature type="transmembrane region" description="Helical" evidence="6">
    <location>
        <begin position="220"/>
        <end position="243"/>
    </location>
</feature>